<dbReference type="SUPFAM" id="SSF48179">
    <property type="entry name" value="6-phosphogluconate dehydrogenase C-terminal domain-like"/>
    <property type="match status" value="2"/>
</dbReference>
<dbReference type="InterPro" id="IPR013328">
    <property type="entry name" value="6PGD_dom2"/>
</dbReference>
<proteinExistence type="predicted"/>
<dbReference type="GO" id="GO:0008691">
    <property type="term" value="F:3-hydroxybutyryl-CoA dehydrogenase activity"/>
    <property type="evidence" value="ECO:0007669"/>
    <property type="project" value="TreeGrafter"/>
</dbReference>
<dbReference type="Gene3D" id="3.40.50.720">
    <property type="entry name" value="NAD(P)-binding Rossmann-like Domain"/>
    <property type="match status" value="1"/>
</dbReference>
<name>A0A3D9XI02_PARVE</name>
<dbReference type="Pfam" id="PF00725">
    <property type="entry name" value="3HCDH"/>
    <property type="match status" value="2"/>
</dbReference>
<dbReference type="PANTHER" id="PTHR48075:SF5">
    <property type="entry name" value="3-HYDROXYBUTYRYL-COA DEHYDROGENASE"/>
    <property type="match status" value="1"/>
</dbReference>
<dbReference type="EMBL" id="QTUJ01000003">
    <property type="protein sequence ID" value="REF68713.1"/>
    <property type="molecule type" value="Genomic_DNA"/>
</dbReference>
<dbReference type="SUPFAM" id="SSF51735">
    <property type="entry name" value="NAD(P)-binding Rossmann-fold domains"/>
    <property type="match status" value="1"/>
</dbReference>
<dbReference type="InterPro" id="IPR008927">
    <property type="entry name" value="6-PGluconate_DH-like_C_sf"/>
</dbReference>
<keyword evidence="1" id="KW-0560">Oxidoreductase</keyword>
<protein>
    <submittedName>
        <fullName evidence="4">3-hydroxyacyl-CoA dehydrogenase</fullName>
    </submittedName>
</protein>
<feature type="domain" description="3-hydroxyacyl-CoA dehydrogenase NAD binding" evidence="3">
    <location>
        <begin position="11"/>
        <end position="188"/>
    </location>
</feature>
<reference evidence="4 5" key="1">
    <citation type="submission" date="2018-08" db="EMBL/GenBank/DDBJ databases">
        <title>Genomic Encyclopedia of Archaeal and Bacterial Type Strains, Phase II (KMG-II): from individual species to whole genera.</title>
        <authorList>
            <person name="Goeker M."/>
        </authorList>
    </citation>
    <scope>NUCLEOTIDE SEQUENCE [LARGE SCALE GENOMIC DNA]</scope>
    <source>
        <strain evidence="4 5">DSM 17099</strain>
    </source>
</reference>
<evidence type="ECO:0000259" key="3">
    <source>
        <dbReference type="Pfam" id="PF02737"/>
    </source>
</evidence>
<dbReference type="NCBIfam" id="NF006124">
    <property type="entry name" value="PRK08268.1"/>
    <property type="match status" value="1"/>
</dbReference>
<dbReference type="PANTHER" id="PTHR48075">
    <property type="entry name" value="3-HYDROXYACYL-COA DEHYDROGENASE FAMILY PROTEIN"/>
    <property type="match status" value="1"/>
</dbReference>
<dbReference type="RefSeq" id="WP_116222657.1">
    <property type="nucleotide sequence ID" value="NZ_CP038197.1"/>
</dbReference>
<dbReference type="InterPro" id="IPR006108">
    <property type="entry name" value="3HC_DH_C"/>
</dbReference>
<organism evidence="4 5">
    <name type="scientific">Paracoccus versutus</name>
    <name type="common">Thiobacillus versutus</name>
    <dbReference type="NCBI Taxonomy" id="34007"/>
    <lineage>
        <taxon>Bacteria</taxon>
        <taxon>Pseudomonadati</taxon>
        <taxon>Pseudomonadota</taxon>
        <taxon>Alphaproteobacteria</taxon>
        <taxon>Rhodobacterales</taxon>
        <taxon>Paracoccaceae</taxon>
        <taxon>Paracoccus</taxon>
    </lineage>
</organism>
<dbReference type="AlphaFoldDB" id="A0A3D9XI02"/>
<dbReference type="FunFam" id="3.40.50.720:FF:000009">
    <property type="entry name" value="Fatty oxidation complex, alpha subunit"/>
    <property type="match status" value="1"/>
</dbReference>
<evidence type="ECO:0000256" key="1">
    <source>
        <dbReference type="ARBA" id="ARBA00023002"/>
    </source>
</evidence>
<feature type="domain" description="3-hydroxyacyl-CoA dehydrogenase C-terminal" evidence="2">
    <location>
        <begin position="191"/>
        <end position="288"/>
    </location>
</feature>
<dbReference type="GO" id="GO:0006635">
    <property type="term" value="P:fatty acid beta-oxidation"/>
    <property type="evidence" value="ECO:0007669"/>
    <property type="project" value="TreeGrafter"/>
</dbReference>
<dbReference type="Proteomes" id="UP000256941">
    <property type="component" value="Unassembled WGS sequence"/>
</dbReference>
<dbReference type="InterPro" id="IPR006176">
    <property type="entry name" value="3-OHacyl-CoA_DH_NAD-bd"/>
</dbReference>
<dbReference type="Gene3D" id="1.10.1040.10">
    <property type="entry name" value="N-(1-d-carboxylethyl)-l-norvaline Dehydrogenase, domain 2"/>
    <property type="match status" value="2"/>
</dbReference>
<feature type="domain" description="3-hydroxyacyl-CoA dehydrogenase C-terminal" evidence="2">
    <location>
        <begin position="406"/>
        <end position="484"/>
    </location>
</feature>
<gene>
    <name evidence="4" type="ORF">BDD41_3782</name>
</gene>
<evidence type="ECO:0000313" key="5">
    <source>
        <dbReference type="Proteomes" id="UP000256941"/>
    </source>
</evidence>
<dbReference type="InterPro" id="IPR036291">
    <property type="entry name" value="NAD(P)-bd_dom_sf"/>
</dbReference>
<comment type="caution">
    <text evidence="4">The sequence shown here is derived from an EMBL/GenBank/DDBJ whole genome shotgun (WGS) entry which is preliminary data.</text>
</comment>
<evidence type="ECO:0000259" key="2">
    <source>
        <dbReference type="Pfam" id="PF00725"/>
    </source>
</evidence>
<accession>A0A3D9XI02</accession>
<dbReference type="Pfam" id="PF02737">
    <property type="entry name" value="3HCDH_N"/>
    <property type="match status" value="1"/>
</dbReference>
<sequence length="496" mass="52818">MTYSVSGLSVVGVIGAGIMGAGIAQVLAASGFQTVLYDTRPEALAKAQADIHARLDRLAEKGQMGAQDAAHAKSRLRIASDLADLAPAGLVIEAIVENLEVKQALFRQLEEVVPETAVLASNTSSLSIAAIGRACRHRQRICGMHFFNPVPLMKLVEVIAGPATRPEVMQLATDLVGRMGKVAVVAKDGPGFLVNLGGRAFYTEALHIEAEGVAAPEQIDRIMTAGCGFRMGPFALMDLTGIDVNFPVTGFIHQGHQYDPRLKTAPRHERMFEAGLYGRKVGRGFYDYSEGAAKPAAPEPPEPGRAPFRAHVAEAHPGFDALAARGLESAADADPILVSPWGEDATTVAARLRLPAERVVAVDFSGAERGVLTLMTPPVASTALQPVAEWLAAVGYRVEIVQDSPGFVAQRILAMIVNLGCEMAQTGVGSPADIETAMKLGLNYPFGPLELGDRIGAGKVLETLENLQAVTGSDRYRPSLWLRRRAFLDLPLQARP</sequence>
<dbReference type="GO" id="GO:0070403">
    <property type="term" value="F:NAD+ binding"/>
    <property type="evidence" value="ECO:0007669"/>
    <property type="project" value="InterPro"/>
</dbReference>
<evidence type="ECO:0000313" key="4">
    <source>
        <dbReference type="EMBL" id="REF68713.1"/>
    </source>
</evidence>